<name>A0A0B7AQC3_9EUPU</name>
<proteinExistence type="predicted"/>
<dbReference type="EMBL" id="HACG01035326">
    <property type="protein sequence ID" value="CEK82191.1"/>
    <property type="molecule type" value="Transcribed_RNA"/>
</dbReference>
<dbReference type="AlphaFoldDB" id="A0A0B7AQC3"/>
<evidence type="ECO:0000313" key="1">
    <source>
        <dbReference type="EMBL" id="CEK82191.1"/>
    </source>
</evidence>
<organism evidence="1">
    <name type="scientific">Arion vulgaris</name>
    <dbReference type="NCBI Taxonomy" id="1028688"/>
    <lineage>
        <taxon>Eukaryota</taxon>
        <taxon>Metazoa</taxon>
        <taxon>Spiralia</taxon>
        <taxon>Lophotrochozoa</taxon>
        <taxon>Mollusca</taxon>
        <taxon>Gastropoda</taxon>
        <taxon>Heterobranchia</taxon>
        <taxon>Euthyneura</taxon>
        <taxon>Panpulmonata</taxon>
        <taxon>Eupulmonata</taxon>
        <taxon>Stylommatophora</taxon>
        <taxon>Helicina</taxon>
        <taxon>Arionoidea</taxon>
        <taxon>Arionidae</taxon>
        <taxon>Arion</taxon>
    </lineage>
</organism>
<sequence length="79" mass="9340">MTYSKPASKDYTSRERERVCHSINYINKYTSQSCIQCVIYINSLVNPKHISQFQVNGAVTYQLLYTHTSYYTWVTFVKK</sequence>
<accession>A0A0B7AQC3</accession>
<reference evidence="1" key="1">
    <citation type="submission" date="2014-12" db="EMBL/GenBank/DDBJ databases">
        <title>Insight into the proteome of Arion vulgaris.</title>
        <authorList>
            <person name="Aradska J."/>
            <person name="Bulat T."/>
            <person name="Smidak R."/>
            <person name="Sarate P."/>
            <person name="Gangsoo J."/>
            <person name="Sialana F."/>
            <person name="Bilban M."/>
            <person name="Lubec G."/>
        </authorList>
    </citation>
    <scope>NUCLEOTIDE SEQUENCE</scope>
    <source>
        <tissue evidence="1">Skin</tissue>
    </source>
</reference>
<protein>
    <submittedName>
        <fullName evidence="1">Uncharacterized protein</fullName>
    </submittedName>
</protein>
<gene>
    <name evidence="1" type="primary">ORF130096</name>
</gene>